<proteinExistence type="predicted"/>
<accession>A0ABU4F857</accession>
<keyword evidence="3" id="KW-1185">Reference proteome</keyword>
<dbReference type="EMBL" id="JAWMAJ010000032">
    <property type="protein sequence ID" value="MDV7216772.1"/>
    <property type="molecule type" value="Genomic_DNA"/>
</dbReference>
<gene>
    <name evidence="2" type="ORF">R5A26_12500</name>
</gene>
<name>A0ABU4F857_9ACTN</name>
<comment type="caution">
    <text evidence="2">The sequence shown here is derived from an EMBL/GenBank/DDBJ whole genome shotgun (WGS) entry which is preliminary data.</text>
</comment>
<feature type="region of interest" description="Disordered" evidence="1">
    <location>
        <begin position="1"/>
        <end position="24"/>
    </location>
</feature>
<protein>
    <recommendedName>
        <fullName evidence="4">Lipoprotein</fullName>
    </recommendedName>
</protein>
<evidence type="ECO:0000313" key="2">
    <source>
        <dbReference type="EMBL" id="MDV7216772.1"/>
    </source>
</evidence>
<dbReference type="RefSeq" id="WP_317771259.1">
    <property type="nucleotide sequence ID" value="NZ_JAWMAJ010000032.1"/>
</dbReference>
<evidence type="ECO:0000313" key="3">
    <source>
        <dbReference type="Proteomes" id="UP001187346"/>
    </source>
</evidence>
<reference evidence="2 3" key="1">
    <citation type="submission" date="2023-10" db="EMBL/GenBank/DDBJ databases">
        <title>Characterization of rhizosphere-enriched actinobacteria from wheat plants lab-grown on chernevaya soil.</title>
        <authorList>
            <person name="Tikhonova E.N."/>
            <person name="Konopkin A."/>
            <person name="Kravchenko I.K."/>
        </authorList>
    </citation>
    <scope>NUCLEOTIDE SEQUENCE [LARGE SCALE GENOMIC DNA]</scope>
    <source>
        <strain evidence="2 3">RR29</strain>
    </source>
</reference>
<evidence type="ECO:0008006" key="4">
    <source>
        <dbReference type="Google" id="ProtNLM"/>
    </source>
</evidence>
<dbReference type="Proteomes" id="UP001187346">
    <property type="component" value="Unassembled WGS sequence"/>
</dbReference>
<sequence length="221" mass="23317">MALLLGSAACSSDDTKDTGTGDRTRETCQDLLGTAGERWVKESSARQTGLVDVKDLKTAKAAFYDDARSWDPSSKAVSSFLPTELCRIVVQDQKPHTSRLSISYGASVFPFDSPFGEKSDVSGASGASGDETLVRANSDVKLVVRKNNGSYDYAVYVKCRVPGAPATQETGVPLAGSMTDTLTGDTGTGPHLRYLLNSARVVAKAFACGNNPTIPTKLPAT</sequence>
<evidence type="ECO:0000256" key="1">
    <source>
        <dbReference type="SAM" id="MobiDB-lite"/>
    </source>
</evidence>
<feature type="compositionally biased region" description="Basic and acidic residues" evidence="1">
    <location>
        <begin position="13"/>
        <end position="24"/>
    </location>
</feature>
<organism evidence="2 3">
    <name type="scientific">Streptomyces prunicolor</name>
    <dbReference type="NCBI Taxonomy" id="67348"/>
    <lineage>
        <taxon>Bacteria</taxon>
        <taxon>Bacillati</taxon>
        <taxon>Actinomycetota</taxon>
        <taxon>Actinomycetes</taxon>
        <taxon>Kitasatosporales</taxon>
        <taxon>Streptomycetaceae</taxon>
        <taxon>Streptomyces</taxon>
    </lineage>
</organism>